<feature type="non-terminal residue" evidence="1">
    <location>
        <position position="1"/>
    </location>
</feature>
<dbReference type="AlphaFoldDB" id="A0A8E2E1X4"/>
<evidence type="ECO:0000313" key="1">
    <source>
        <dbReference type="EMBL" id="OCK75877.1"/>
    </source>
</evidence>
<feature type="non-terminal residue" evidence="1">
    <location>
        <position position="86"/>
    </location>
</feature>
<name>A0A8E2E1X4_9PEZI</name>
<reference evidence="1 2" key="1">
    <citation type="journal article" date="2016" name="Nat. Commun.">
        <title>Ectomycorrhizal ecology is imprinted in the genome of the dominant symbiotic fungus Cenococcum geophilum.</title>
        <authorList>
            <consortium name="DOE Joint Genome Institute"/>
            <person name="Peter M."/>
            <person name="Kohler A."/>
            <person name="Ohm R.A."/>
            <person name="Kuo A."/>
            <person name="Krutzmann J."/>
            <person name="Morin E."/>
            <person name="Arend M."/>
            <person name="Barry K.W."/>
            <person name="Binder M."/>
            <person name="Choi C."/>
            <person name="Clum A."/>
            <person name="Copeland A."/>
            <person name="Grisel N."/>
            <person name="Haridas S."/>
            <person name="Kipfer T."/>
            <person name="LaButti K."/>
            <person name="Lindquist E."/>
            <person name="Lipzen A."/>
            <person name="Maire R."/>
            <person name="Meier B."/>
            <person name="Mihaltcheva S."/>
            <person name="Molinier V."/>
            <person name="Murat C."/>
            <person name="Poggeler S."/>
            <person name="Quandt C.A."/>
            <person name="Sperisen C."/>
            <person name="Tritt A."/>
            <person name="Tisserant E."/>
            <person name="Crous P.W."/>
            <person name="Henrissat B."/>
            <person name="Nehls U."/>
            <person name="Egli S."/>
            <person name="Spatafora J.W."/>
            <person name="Grigoriev I.V."/>
            <person name="Martin F.M."/>
        </authorList>
    </citation>
    <scope>NUCLEOTIDE SEQUENCE [LARGE SCALE GENOMIC DNA]</scope>
    <source>
        <strain evidence="1 2">CBS 459.81</strain>
    </source>
</reference>
<accession>A0A8E2E1X4</accession>
<dbReference type="OrthoDB" id="3261222at2759"/>
<proteinExistence type="predicted"/>
<keyword evidence="2" id="KW-1185">Reference proteome</keyword>
<protein>
    <submittedName>
        <fullName evidence="1">Uncharacterized protein</fullName>
    </submittedName>
</protein>
<evidence type="ECO:0000313" key="2">
    <source>
        <dbReference type="Proteomes" id="UP000250266"/>
    </source>
</evidence>
<dbReference type="EMBL" id="KV745265">
    <property type="protein sequence ID" value="OCK75877.1"/>
    <property type="molecule type" value="Genomic_DNA"/>
</dbReference>
<dbReference type="Proteomes" id="UP000250266">
    <property type="component" value="Unassembled WGS sequence"/>
</dbReference>
<gene>
    <name evidence="1" type="ORF">K432DRAFT_268140</name>
</gene>
<sequence>VEDMASRLTAWVNKALEAHCPRAKPSPYMKRWWNKDLTALRKSYTYWRSRACAMRRQGREDAELRNTATRAKRLFHRTIRRHRKQH</sequence>
<organism evidence="1 2">
    <name type="scientific">Lepidopterella palustris CBS 459.81</name>
    <dbReference type="NCBI Taxonomy" id="1314670"/>
    <lineage>
        <taxon>Eukaryota</taxon>
        <taxon>Fungi</taxon>
        <taxon>Dikarya</taxon>
        <taxon>Ascomycota</taxon>
        <taxon>Pezizomycotina</taxon>
        <taxon>Dothideomycetes</taxon>
        <taxon>Pleosporomycetidae</taxon>
        <taxon>Mytilinidiales</taxon>
        <taxon>Argynnaceae</taxon>
        <taxon>Lepidopterella</taxon>
    </lineage>
</organism>